<evidence type="ECO:0000313" key="2">
    <source>
        <dbReference type="EMBL" id="KAJ3514071.1"/>
    </source>
</evidence>
<dbReference type="Pfam" id="PF06677">
    <property type="entry name" value="Auto_anti-p27"/>
    <property type="match status" value="2"/>
</dbReference>
<feature type="region of interest" description="Disordered" evidence="1">
    <location>
        <begin position="628"/>
        <end position="670"/>
    </location>
</feature>
<feature type="compositionally biased region" description="Low complexity" evidence="1">
    <location>
        <begin position="360"/>
        <end position="371"/>
    </location>
</feature>
<name>A0A9W8MYU1_9AGAR</name>
<feature type="compositionally biased region" description="Polar residues" evidence="1">
    <location>
        <begin position="547"/>
        <end position="556"/>
    </location>
</feature>
<dbReference type="Proteomes" id="UP001148786">
    <property type="component" value="Unassembled WGS sequence"/>
</dbReference>
<reference evidence="2" key="1">
    <citation type="submission" date="2022-07" db="EMBL/GenBank/DDBJ databases">
        <title>Genome Sequence of Agrocybe chaxingu.</title>
        <authorList>
            <person name="Buettner E."/>
        </authorList>
    </citation>
    <scope>NUCLEOTIDE SEQUENCE</scope>
    <source>
        <strain evidence="2">MP-N11</strain>
    </source>
</reference>
<keyword evidence="3" id="KW-1185">Reference proteome</keyword>
<organism evidence="2 3">
    <name type="scientific">Agrocybe chaxingu</name>
    <dbReference type="NCBI Taxonomy" id="84603"/>
    <lineage>
        <taxon>Eukaryota</taxon>
        <taxon>Fungi</taxon>
        <taxon>Dikarya</taxon>
        <taxon>Basidiomycota</taxon>
        <taxon>Agaricomycotina</taxon>
        <taxon>Agaricomycetes</taxon>
        <taxon>Agaricomycetidae</taxon>
        <taxon>Agaricales</taxon>
        <taxon>Agaricineae</taxon>
        <taxon>Strophariaceae</taxon>
        <taxon>Agrocybe</taxon>
    </lineage>
</organism>
<comment type="caution">
    <text evidence="2">The sequence shown here is derived from an EMBL/GenBank/DDBJ whole genome shotgun (WGS) entry which is preliminary data.</text>
</comment>
<feature type="compositionally biased region" description="Polar residues" evidence="1">
    <location>
        <begin position="85"/>
        <end position="96"/>
    </location>
</feature>
<feature type="region of interest" description="Disordered" evidence="1">
    <location>
        <begin position="306"/>
        <end position="391"/>
    </location>
</feature>
<evidence type="ECO:0000256" key="1">
    <source>
        <dbReference type="SAM" id="MobiDB-lite"/>
    </source>
</evidence>
<dbReference type="OrthoDB" id="28939at2759"/>
<dbReference type="InterPro" id="IPR009563">
    <property type="entry name" value="SSSCA1"/>
</dbReference>
<feature type="compositionally biased region" description="Low complexity" evidence="1">
    <location>
        <begin position="66"/>
        <end position="84"/>
    </location>
</feature>
<accession>A0A9W8MYU1</accession>
<protein>
    <submittedName>
        <fullName evidence="2">Uncharacterized protein</fullName>
    </submittedName>
</protein>
<feature type="region of interest" description="Disordered" evidence="1">
    <location>
        <begin position="510"/>
        <end position="565"/>
    </location>
</feature>
<gene>
    <name evidence="2" type="ORF">NLJ89_g2583</name>
</gene>
<evidence type="ECO:0000313" key="3">
    <source>
        <dbReference type="Proteomes" id="UP001148786"/>
    </source>
</evidence>
<sequence>MATILDVPAALGDYMLKGWVLTDRKCPTLGCTVPLVRSPNGRTPVVSLCVKCDAEVPQAAQPPNISTLTASSASSESDNSRSSTPPTEFSQASSSPVYELPPETDESRRRREQSDQASSEIGKRLLRGWAMLGDECPNNACFGVPLVRPPRSASEKDPRKECVICGTIYTAEVDWAGRERLIPYETKSVVADNVVPFSQTNNSQTQQLSGSASILPPIPTTNSLTLAVPLEQNHKSESPLATLQKGDNPRLDDVNSSLDVTARALGGSLQSLSSRLIILSSCTALDPASVAATADAIGKVTKALTENRNNHGEKTLPGPSSVAQTEQRVKGQRKLRKSSLRGQNPLLPVPGGPSQGVDGAAASSHKANSSHTPGVPMSASSQFIGPGGQPFPPPYRMNSFRLMQDNDGRMQSFALEDPGPVVSSYSHGRYPVVQHATSSVAPSRVWSEIPSVHRDSNSAHRTGRASDRATWKDDSSRSLPQQTALIHPQLRRASKASIASSLGTRSSISQQDLRYIEYPSRPPTPARDPEPQNLAVIRSNRQEDANASRSNHSPQRTAAPVVDLDGDSEPEVYNYIIPSGKNVIFLDEEGMEITRISKTGLVHHMNQRTKNTPIIVYDQFGKLLYRDPLPPPRRRNGLDLNGGGGGVQRTNSQLRSREGMPTKNASTSKK</sequence>
<dbReference type="InterPro" id="IPR051888">
    <property type="entry name" value="UPF0148_domain"/>
</dbReference>
<dbReference type="EMBL" id="JANKHO010000163">
    <property type="protein sequence ID" value="KAJ3514071.1"/>
    <property type="molecule type" value="Genomic_DNA"/>
</dbReference>
<feature type="compositionally biased region" description="Basic residues" evidence="1">
    <location>
        <begin position="330"/>
        <end position="339"/>
    </location>
</feature>
<feature type="region of interest" description="Disordered" evidence="1">
    <location>
        <begin position="452"/>
        <end position="481"/>
    </location>
</feature>
<proteinExistence type="predicted"/>
<feature type="region of interest" description="Disordered" evidence="1">
    <location>
        <begin position="63"/>
        <end position="120"/>
    </location>
</feature>
<dbReference type="PANTHER" id="PTHR16537:SF1">
    <property type="entry name" value="PROTEIN ZNRD2"/>
    <property type="match status" value="1"/>
</dbReference>
<dbReference type="AlphaFoldDB" id="A0A9W8MYU1"/>
<feature type="compositionally biased region" description="Basic and acidic residues" evidence="1">
    <location>
        <begin position="105"/>
        <end position="114"/>
    </location>
</feature>
<feature type="compositionally biased region" description="Basic and acidic residues" evidence="1">
    <location>
        <begin position="452"/>
        <end position="476"/>
    </location>
</feature>
<dbReference type="PANTHER" id="PTHR16537">
    <property type="entry name" value="SJOEGREN SYNDROME/SCLERODERMA AUTOANTIGEN 1"/>
    <property type="match status" value="1"/>
</dbReference>